<keyword evidence="2" id="KW-1185">Reference proteome</keyword>
<accession>A0A1M4PJR3</accession>
<protein>
    <submittedName>
        <fullName evidence="1">Uncharacterized protein</fullName>
    </submittedName>
</protein>
<dbReference type="InterPro" id="IPR027365">
    <property type="entry name" value="GNAT_acetyltra_YdfB-like"/>
</dbReference>
<evidence type="ECO:0000313" key="2">
    <source>
        <dbReference type="Proteomes" id="UP000245423"/>
    </source>
</evidence>
<dbReference type="EMBL" id="LT669839">
    <property type="protein sequence ID" value="SHD75681.1"/>
    <property type="molecule type" value="Genomic_DNA"/>
</dbReference>
<gene>
    <name evidence="1" type="ORF">CUESP1_0286</name>
</gene>
<reference evidence="1 2" key="1">
    <citation type="submission" date="2016-11" db="EMBL/GenBank/DDBJ databases">
        <authorList>
            <person name="Manzoor S."/>
        </authorList>
    </citation>
    <scope>NUCLEOTIDE SEQUENCE [LARGE SCALE GENOMIC DNA]</scope>
    <source>
        <strain evidence="1">Clostridium ultunense strain Esp</strain>
    </source>
</reference>
<dbReference type="OrthoDB" id="7054616at2"/>
<dbReference type="AlphaFoldDB" id="A0A1M4PJR3"/>
<proteinExistence type="predicted"/>
<organism evidence="1 2">
    <name type="scientific">[Clostridium] ultunense Esp</name>
    <dbReference type="NCBI Taxonomy" id="1288971"/>
    <lineage>
        <taxon>Bacteria</taxon>
        <taxon>Bacillati</taxon>
        <taxon>Bacillota</taxon>
        <taxon>Tissierellia</taxon>
        <taxon>Tissierellales</taxon>
        <taxon>Tepidimicrobiaceae</taxon>
        <taxon>Schnuerera</taxon>
    </lineage>
</organism>
<sequence>MFVEIGHKEFKNIEKFFNKNKYQIPALAVLNRNFPGKVFVDNNDKPEIALVWAISRWSYISRKEQSLKHKDFIRDVFNNGILPLIKTMGEKRFEVYTDNNTEWDSMLNEALNDYQLGKHYENTFVLNKEKFIAFTSHLKVPKGIEICESTFPIIPEKYENYVEYDKTKMKVCGMTLKKKGNIISQCSNNGFIYNSYYFIDLDTFDKGERNNGYGTLVSYKLICSELKKVYCLCGRLQLIIYHLKGLHINWALKR</sequence>
<evidence type="ECO:0000313" key="1">
    <source>
        <dbReference type="EMBL" id="SHD75681.1"/>
    </source>
</evidence>
<dbReference type="Pfam" id="PF12746">
    <property type="entry name" value="GNAT_acetyltran"/>
    <property type="match status" value="1"/>
</dbReference>
<name>A0A1M4PJR3_9FIRM</name>
<dbReference type="Proteomes" id="UP000245423">
    <property type="component" value="Chromosome 1"/>
</dbReference>